<evidence type="ECO:0000256" key="5">
    <source>
        <dbReference type="SAM" id="MobiDB-lite"/>
    </source>
</evidence>
<sequence length="187" mass="19230">MSATDWVLLAIVAVSALFGLMRGFIGVAASLLAWVLAGWAAFRFGADVALLLARDGEPSATQVFGGYALSFIAVLLVVGLVAWLVRLLVKSVGLSGVDRVLGLALGVVRGGFVGCALVLLLGLTALPRDAEWQRSQVVPVFVPGAQWLRGWLPDWVATQVDLGGGASPAPADPSSDAATTLPVPAGN</sequence>
<dbReference type="Pfam" id="PF02674">
    <property type="entry name" value="Colicin_V"/>
    <property type="match status" value="1"/>
</dbReference>
<accession>A0ABW2YPY5</accession>
<feature type="compositionally biased region" description="Low complexity" evidence="5">
    <location>
        <begin position="167"/>
        <end position="178"/>
    </location>
</feature>
<evidence type="ECO:0000256" key="2">
    <source>
        <dbReference type="ARBA" id="ARBA00022692"/>
    </source>
</evidence>
<feature type="region of interest" description="Disordered" evidence="5">
    <location>
        <begin position="165"/>
        <end position="187"/>
    </location>
</feature>
<comment type="subcellular location">
    <subcellularLocation>
        <location evidence="1">Membrane</location>
        <topology evidence="1">Multi-pass membrane protein</topology>
    </subcellularLocation>
</comment>
<evidence type="ECO:0000313" key="7">
    <source>
        <dbReference type="EMBL" id="MFD0740520.1"/>
    </source>
</evidence>
<dbReference type="InterPro" id="IPR052719">
    <property type="entry name" value="CvpA-like"/>
</dbReference>
<keyword evidence="4 6" id="KW-0472">Membrane</keyword>
<organism evidence="7 8">
    <name type="scientific">Lysobacter koreensis</name>
    <dbReference type="NCBI Taxonomy" id="266122"/>
    <lineage>
        <taxon>Bacteria</taxon>
        <taxon>Pseudomonadati</taxon>
        <taxon>Pseudomonadota</taxon>
        <taxon>Gammaproteobacteria</taxon>
        <taxon>Lysobacterales</taxon>
        <taxon>Lysobacteraceae</taxon>
        <taxon>Lysobacter</taxon>
    </lineage>
</organism>
<feature type="transmembrane region" description="Helical" evidence="6">
    <location>
        <begin position="64"/>
        <end position="89"/>
    </location>
</feature>
<comment type="caution">
    <text evidence="7">The sequence shown here is derived from an EMBL/GenBank/DDBJ whole genome shotgun (WGS) entry which is preliminary data.</text>
</comment>
<dbReference type="EMBL" id="JBHTIH010000008">
    <property type="protein sequence ID" value="MFD0740520.1"/>
    <property type="molecule type" value="Genomic_DNA"/>
</dbReference>
<evidence type="ECO:0000256" key="4">
    <source>
        <dbReference type="ARBA" id="ARBA00023136"/>
    </source>
</evidence>
<reference evidence="8" key="1">
    <citation type="journal article" date="2019" name="Int. J. Syst. Evol. Microbiol.">
        <title>The Global Catalogue of Microorganisms (GCM) 10K type strain sequencing project: providing services to taxonomists for standard genome sequencing and annotation.</title>
        <authorList>
            <consortium name="The Broad Institute Genomics Platform"/>
            <consortium name="The Broad Institute Genome Sequencing Center for Infectious Disease"/>
            <person name="Wu L."/>
            <person name="Ma J."/>
        </authorList>
    </citation>
    <scope>NUCLEOTIDE SEQUENCE [LARGE SCALE GENOMIC DNA]</scope>
    <source>
        <strain evidence="8">CCUG 55491</strain>
    </source>
</reference>
<dbReference type="PANTHER" id="PTHR36926:SF1">
    <property type="entry name" value="COLICIN V PRODUCTION PROTEIN"/>
    <property type="match status" value="1"/>
</dbReference>
<dbReference type="InterPro" id="IPR003825">
    <property type="entry name" value="Colicin-V_CvpA"/>
</dbReference>
<evidence type="ECO:0000313" key="8">
    <source>
        <dbReference type="Proteomes" id="UP001597090"/>
    </source>
</evidence>
<feature type="transmembrane region" description="Helical" evidence="6">
    <location>
        <begin position="31"/>
        <end position="52"/>
    </location>
</feature>
<evidence type="ECO:0000256" key="1">
    <source>
        <dbReference type="ARBA" id="ARBA00004141"/>
    </source>
</evidence>
<keyword evidence="3 6" id="KW-1133">Transmembrane helix</keyword>
<dbReference type="RefSeq" id="WP_386813662.1">
    <property type="nucleotide sequence ID" value="NZ_JBHTIH010000008.1"/>
</dbReference>
<evidence type="ECO:0000256" key="3">
    <source>
        <dbReference type="ARBA" id="ARBA00022989"/>
    </source>
</evidence>
<keyword evidence="8" id="KW-1185">Reference proteome</keyword>
<evidence type="ECO:0000256" key="6">
    <source>
        <dbReference type="SAM" id="Phobius"/>
    </source>
</evidence>
<dbReference type="PANTHER" id="PTHR36926">
    <property type="entry name" value="COLICIN V PRODUCTION PROTEIN"/>
    <property type="match status" value="1"/>
</dbReference>
<proteinExistence type="predicted"/>
<feature type="transmembrane region" description="Helical" evidence="6">
    <location>
        <begin position="101"/>
        <end position="126"/>
    </location>
</feature>
<dbReference type="Proteomes" id="UP001597090">
    <property type="component" value="Unassembled WGS sequence"/>
</dbReference>
<gene>
    <name evidence="7" type="ORF">ACFQZQ_14645</name>
</gene>
<name>A0ABW2YPY5_9GAMM</name>
<protein>
    <submittedName>
        <fullName evidence="7">CvpA family protein</fullName>
    </submittedName>
</protein>
<keyword evidence="2 6" id="KW-0812">Transmembrane</keyword>